<feature type="region of interest" description="Disordered" evidence="1">
    <location>
        <begin position="129"/>
        <end position="153"/>
    </location>
</feature>
<organism evidence="2 3">
    <name type="scientific">Tanacetum coccineum</name>
    <dbReference type="NCBI Taxonomy" id="301880"/>
    <lineage>
        <taxon>Eukaryota</taxon>
        <taxon>Viridiplantae</taxon>
        <taxon>Streptophyta</taxon>
        <taxon>Embryophyta</taxon>
        <taxon>Tracheophyta</taxon>
        <taxon>Spermatophyta</taxon>
        <taxon>Magnoliopsida</taxon>
        <taxon>eudicotyledons</taxon>
        <taxon>Gunneridae</taxon>
        <taxon>Pentapetalae</taxon>
        <taxon>asterids</taxon>
        <taxon>campanulids</taxon>
        <taxon>Asterales</taxon>
        <taxon>Asteraceae</taxon>
        <taxon>Asteroideae</taxon>
        <taxon>Anthemideae</taxon>
        <taxon>Anthemidinae</taxon>
        <taxon>Tanacetum</taxon>
    </lineage>
</organism>
<reference evidence="2" key="2">
    <citation type="submission" date="2022-01" db="EMBL/GenBank/DDBJ databases">
        <authorList>
            <person name="Yamashiro T."/>
            <person name="Shiraishi A."/>
            <person name="Satake H."/>
            <person name="Nakayama K."/>
        </authorList>
    </citation>
    <scope>NUCLEOTIDE SEQUENCE</scope>
</reference>
<dbReference type="Proteomes" id="UP001151760">
    <property type="component" value="Unassembled WGS sequence"/>
</dbReference>
<proteinExistence type="predicted"/>
<dbReference type="EMBL" id="BQNB010012375">
    <property type="protein sequence ID" value="GJT02784.1"/>
    <property type="molecule type" value="Genomic_DNA"/>
</dbReference>
<name>A0ABQ5APF1_9ASTR</name>
<keyword evidence="3" id="KW-1185">Reference proteome</keyword>
<sequence length="163" mass="18111">MPRLPTLPYPLIVDLPPWGFHLMEAYEPEVPEPAPHSLDLAPPAPASEYPKYVAPVDDDLSSAEDQPLPDSVSPTAFSPDYIADSEPDEDDHEEDHKMDPTDYPSEDEEEEEHLALAIYASDLPDSIFASEEIESFEEDGTALTPPSPSSPHHIILFFPYQTP</sequence>
<feature type="compositionally biased region" description="Acidic residues" evidence="1">
    <location>
        <begin position="131"/>
        <end position="140"/>
    </location>
</feature>
<feature type="region of interest" description="Disordered" evidence="1">
    <location>
        <begin position="30"/>
        <end position="111"/>
    </location>
</feature>
<accession>A0ABQ5APF1</accession>
<evidence type="ECO:0000313" key="2">
    <source>
        <dbReference type="EMBL" id="GJT02784.1"/>
    </source>
</evidence>
<protein>
    <submittedName>
        <fullName evidence="2">Uncharacterized protein</fullName>
    </submittedName>
</protein>
<evidence type="ECO:0000256" key="1">
    <source>
        <dbReference type="SAM" id="MobiDB-lite"/>
    </source>
</evidence>
<evidence type="ECO:0000313" key="3">
    <source>
        <dbReference type="Proteomes" id="UP001151760"/>
    </source>
</evidence>
<comment type="caution">
    <text evidence="2">The sequence shown here is derived from an EMBL/GenBank/DDBJ whole genome shotgun (WGS) entry which is preliminary data.</text>
</comment>
<feature type="compositionally biased region" description="Acidic residues" evidence="1">
    <location>
        <begin position="83"/>
        <end position="93"/>
    </location>
</feature>
<gene>
    <name evidence="2" type="ORF">Tco_0823953</name>
</gene>
<reference evidence="2" key="1">
    <citation type="journal article" date="2022" name="Int. J. Mol. Sci.">
        <title>Draft Genome of Tanacetum Coccineum: Genomic Comparison of Closely Related Tanacetum-Family Plants.</title>
        <authorList>
            <person name="Yamashiro T."/>
            <person name="Shiraishi A."/>
            <person name="Nakayama K."/>
            <person name="Satake H."/>
        </authorList>
    </citation>
    <scope>NUCLEOTIDE SEQUENCE</scope>
</reference>